<name>A0A8J6CXK7_9ROSI</name>
<gene>
    <name evidence="3" type="ORF">CXB51_019293</name>
</gene>
<dbReference type="PANTHER" id="PTHR37371">
    <property type="entry name" value="OS08G0180400 PROTEIN"/>
    <property type="match status" value="1"/>
</dbReference>
<protein>
    <submittedName>
        <fullName evidence="3">Uncharacterized protein</fullName>
    </submittedName>
</protein>
<evidence type="ECO:0000256" key="2">
    <source>
        <dbReference type="SAM" id="Phobius"/>
    </source>
</evidence>
<feature type="transmembrane region" description="Helical" evidence="2">
    <location>
        <begin position="161"/>
        <end position="188"/>
    </location>
</feature>
<dbReference type="EMBL" id="JAHUZN010000008">
    <property type="protein sequence ID" value="KAG8485975.1"/>
    <property type="molecule type" value="Genomic_DNA"/>
</dbReference>
<keyword evidence="2" id="KW-0472">Membrane</keyword>
<proteinExistence type="predicted"/>
<dbReference type="Proteomes" id="UP000701853">
    <property type="component" value="Chromosome 8"/>
</dbReference>
<dbReference type="AlphaFoldDB" id="A0A8J6CXK7"/>
<keyword evidence="2" id="KW-0812">Transmembrane</keyword>
<sequence length="250" mass="28666">MQRRSNQPLPLPVASPAREDNHSPLKSTIFNKRKRTIAANASHSTLASAFFNLQSSPAIHKTLTTISNLKEFASSRLEDIKRNLINRSHSEILKDLDPSHSHLQSTSRSLSLILVDLSRHKHANKRLRKLKRNTRGYWKRLMKAMKHEKFMADAQAIASRGIFVLLLFIATVISTRSFIIIATFYGVYCLAEFPDLSKINRNLTKEFIKDHLETDYFAKLPFLSFLSHLRNKSTIFATNLECHFICFGDL</sequence>
<dbReference type="PANTHER" id="PTHR37371:SF1">
    <property type="entry name" value="KINESIN-LIKE PROTEIN"/>
    <property type="match status" value="1"/>
</dbReference>
<keyword evidence="4" id="KW-1185">Reference proteome</keyword>
<dbReference type="OrthoDB" id="10334301at2759"/>
<organism evidence="3 4">
    <name type="scientific">Gossypium anomalum</name>
    <dbReference type="NCBI Taxonomy" id="47600"/>
    <lineage>
        <taxon>Eukaryota</taxon>
        <taxon>Viridiplantae</taxon>
        <taxon>Streptophyta</taxon>
        <taxon>Embryophyta</taxon>
        <taxon>Tracheophyta</taxon>
        <taxon>Spermatophyta</taxon>
        <taxon>Magnoliopsida</taxon>
        <taxon>eudicotyledons</taxon>
        <taxon>Gunneridae</taxon>
        <taxon>Pentapetalae</taxon>
        <taxon>rosids</taxon>
        <taxon>malvids</taxon>
        <taxon>Malvales</taxon>
        <taxon>Malvaceae</taxon>
        <taxon>Malvoideae</taxon>
        <taxon>Gossypium</taxon>
    </lineage>
</organism>
<reference evidence="3 4" key="1">
    <citation type="journal article" date="2021" name="bioRxiv">
        <title>The Gossypium anomalum genome as a resource for cotton improvement and evolutionary analysis of hybrid incompatibility.</title>
        <authorList>
            <person name="Grover C.E."/>
            <person name="Yuan D."/>
            <person name="Arick M.A."/>
            <person name="Miller E.R."/>
            <person name="Hu G."/>
            <person name="Peterson D.G."/>
            <person name="Wendel J.F."/>
            <person name="Udall J.A."/>
        </authorList>
    </citation>
    <scope>NUCLEOTIDE SEQUENCE [LARGE SCALE GENOMIC DNA]</scope>
    <source>
        <strain evidence="3">JFW-Udall</strain>
        <tissue evidence="3">Leaf</tissue>
    </source>
</reference>
<evidence type="ECO:0000256" key="1">
    <source>
        <dbReference type="SAM" id="MobiDB-lite"/>
    </source>
</evidence>
<accession>A0A8J6CXK7</accession>
<evidence type="ECO:0000313" key="3">
    <source>
        <dbReference type="EMBL" id="KAG8485975.1"/>
    </source>
</evidence>
<evidence type="ECO:0000313" key="4">
    <source>
        <dbReference type="Proteomes" id="UP000701853"/>
    </source>
</evidence>
<feature type="region of interest" description="Disordered" evidence="1">
    <location>
        <begin position="1"/>
        <end position="25"/>
    </location>
</feature>
<keyword evidence="2" id="KW-1133">Transmembrane helix</keyword>
<comment type="caution">
    <text evidence="3">The sequence shown here is derived from an EMBL/GenBank/DDBJ whole genome shotgun (WGS) entry which is preliminary data.</text>
</comment>